<reference evidence="1 2" key="2">
    <citation type="submission" date="2018-11" db="EMBL/GenBank/DDBJ databases">
        <authorList>
            <consortium name="Pathogen Informatics"/>
        </authorList>
    </citation>
    <scope>NUCLEOTIDE SEQUENCE [LARGE SCALE GENOMIC DNA]</scope>
    <source>
        <strain evidence="1 2">MHpl1</strain>
    </source>
</reference>
<protein>
    <submittedName>
        <fullName evidence="3">LITAF domain-containing protein</fullName>
    </submittedName>
</protein>
<dbReference type="WBParaSite" id="HPLM_0002109801-mRNA-1">
    <property type="protein sequence ID" value="HPLM_0002109801-mRNA-1"/>
    <property type="gene ID" value="HPLM_0002109801"/>
</dbReference>
<gene>
    <name evidence="1" type="ORF">HPLM_LOCUS21087</name>
</gene>
<sequence>MRPASVVRVAFGRADGRSSPTGMRPMHPLYNAVRTTASHASHRMIHCPACQSLQAAIRLTVTLSRSCDYFARWRFFPFRHHFPPSSPS</sequence>
<keyword evidence="2" id="KW-1185">Reference proteome</keyword>
<reference evidence="3" key="1">
    <citation type="submission" date="2017-02" db="UniProtKB">
        <authorList>
            <consortium name="WormBaseParasite"/>
        </authorList>
    </citation>
    <scope>IDENTIFICATION</scope>
</reference>
<name>A0A0N4X9Q3_HAEPC</name>
<proteinExistence type="predicted"/>
<dbReference type="AlphaFoldDB" id="A0A0N4X9Q3"/>
<dbReference type="EMBL" id="UZAF01022939">
    <property type="protein sequence ID" value="VDO87815.1"/>
    <property type="molecule type" value="Genomic_DNA"/>
</dbReference>
<organism evidence="3">
    <name type="scientific">Haemonchus placei</name>
    <name type="common">Barber's pole worm</name>
    <dbReference type="NCBI Taxonomy" id="6290"/>
    <lineage>
        <taxon>Eukaryota</taxon>
        <taxon>Metazoa</taxon>
        <taxon>Ecdysozoa</taxon>
        <taxon>Nematoda</taxon>
        <taxon>Chromadorea</taxon>
        <taxon>Rhabditida</taxon>
        <taxon>Rhabditina</taxon>
        <taxon>Rhabditomorpha</taxon>
        <taxon>Strongyloidea</taxon>
        <taxon>Trichostrongylidae</taxon>
        <taxon>Haemonchus</taxon>
    </lineage>
</organism>
<dbReference type="Proteomes" id="UP000268014">
    <property type="component" value="Unassembled WGS sequence"/>
</dbReference>
<accession>A0A0N4X9Q3</accession>
<evidence type="ECO:0000313" key="3">
    <source>
        <dbReference type="WBParaSite" id="HPLM_0002109801-mRNA-1"/>
    </source>
</evidence>
<evidence type="ECO:0000313" key="2">
    <source>
        <dbReference type="Proteomes" id="UP000268014"/>
    </source>
</evidence>
<evidence type="ECO:0000313" key="1">
    <source>
        <dbReference type="EMBL" id="VDO87815.1"/>
    </source>
</evidence>